<accession>A0A2P6MV93</accession>
<dbReference type="SUPFAM" id="SSF57756">
    <property type="entry name" value="Retrovirus zinc finger-like domains"/>
    <property type="match status" value="1"/>
</dbReference>
<dbReference type="InterPro" id="IPR011545">
    <property type="entry name" value="DEAD/DEAH_box_helicase_dom"/>
</dbReference>
<evidence type="ECO:0000259" key="14">
    <source>
        <dbReference type="PROSITE" id="PS50158"/>
    </source>
</evidence>
<dbReference type="InterPro" id="IPR032284">
    <property type="entry name" value="RecQ_Zn-bd"/>
</dbReference>
<dbReference type="Gene3D" id="1.10.10.10">
    <property type="entry name" value="Winged helix-like DNA-binding domain superfamily/Winged helix DNA-binding domain"/>
    <property type="match status" value="1"/>
</dbReference>
<dbReference type="FunCoup" id="A0A2P6MV93">
    <property type="interactions" value="63"/>
</dbReference>
<evidence type="ECO:0000256" key="11">
    <source>
        <dbReference type="ARBA" id="ARBA00034808"/>
    </source>
</evidence>
<comment type="caution">
    <text evidence="18">The sequence shown here is derived from an EMBL/GenBank/DDBJ whole genome shotgun (WGS) entry which is preliminary data.</text>
</comment>
<protein>
    <recommendedName>
        <fullName evidence="11">DNA 3'-5' helicase</fullName>
        <ecNumber evidence="11">5.6.2.4</ecNumber>
    </recommendedName>
</protein>
<evidence type="ECO:0000256" key="3">
    <source>
        <dbReference type="ARBA" id="ARBA00022741"/>
    </source>
</evidence>
<gene>
    <name evidence="18" type="ORF">PROFUN_07998</name>
</gene>
<dbReference type="SMART" id="SM00490">
    <property type="entry name" value="HELICc"/>
    <property type="match status" value="1"/>
</dbReference>
<feature type="compositionally biased region" description="Polar residues" evidence="13">
    <location>
        <begin position="202"/>
        <end position="225"/>
    </location>
</feature>
<keyword evidence="3" id="KW-0547">Nucleotide-binding</keyword>
<dbReference type="GO" id="GO:0005694">
    <property type="term" value="C:chromosome"/>
    <property type="evidence" value="ECO:0007669"/>
    <property type="project" value="TreeGrafter"/>
</dbReference>
<evidence type="ECO:0000256" key="2">
    <source>
        <dbReference type="ARBA" id="ARBA00005446"/>
    </source>
</evidence>
<keyword evidence="12" id="KW-0479">Metal-binding</keyword>
<dbReference type="SUPFAM" id="SSF52540">
    <property type="entry name" value="P-loop containing nucleoside triphosphate hydrolases"/>
    <property type="match status" value="2"/>
</dbReference>
<dbReference type="GO" id="GO:0005737">
    <property type="term" value="C:cytoplasm"/>
    <property type="evidence" value="ECO:0007669"/>
    <property type="project" value="TreeGrafter"/>
</dbReference>
<dbReference type="GO" id="GO:0006260">
    <property type="term" value="P:DNA replication"/>
    <property type="evidence" value="ECO:0007669"/>
    <property type="project" value="InterPro"/>
</dbReference>
<dbReference type="InterPro" id="IPR010997">
    <property type="entry name" value="HRDC-like_sf"/>
</dbReference>
<feature type="compositionally biased region" description="Basic and acidic residues" evidence="13">
    <location>
        <begin position="192"/>
        <end position="201"/>
    </location>
</feature>
<name>A0A2P6MV93_9EUKA</name>
<feature type="compositionally biased region" description="Polar residues" evidence="13">
    <location>
        <begin position="316"/>
        <end position="325"/>
    </location>
</feature>
<dbReference type="InterPro" id="IPR036388">
    <property type="entry name" value="WH-like_DNA-bd_sf"/>
</dbReference>
<dbReference type="EMBL" id="MDYQ01000372">
    <property type="protein sequence ID" value="PRP75632.1"/>
    <property type="molecule type" value="Genomic_DNA"/>
</dbReference>
<dbReference type="InterPro" id="IPR044876">
    <property type="entry name" value="HRDC_dom_sf"/>
</dbReference>
<dbReference type="Gene3D" id="1.10.150.80">
    <property type="entry name" value="HRDC domain"/>
    <property type="match status" value="1"/>
</dbReference>
<dbReference type="InterPro" id="IPR018982">
    <property type="entry name" value="RQC_domain"/>
</dbReference>
<dbReference type="PROSITE" id="PS50158">
    <property type="entry name" value="ZF_CCHC"/>
    <property type="match status" value="1"/>
</dbReference>
<keyword evidence="7" id="KW-0238">DNA-binding</keyword>
<comment type="catalytic activity">
    <reaction evidence="10">
        <text>Couples ATP hydrolysis with the unwinding of duplex DNA by translocating in the 3'-5' direction.</text>
        <dbReference type="EC" id="5.6.2.4"/>
    </reaction>
</comment>
<dbReference type="SMART" id="SM00956">
    <property type="entry name" value="RQC"/>
    <property type="match status" value="1"/>
</dbReference>
<evidence type="ECO:0000256" key="9">
    <source>
        <dbReference type="ARBA" id="ARBA00023242"/>
    </source>
</evidence>
<evidence type="ECO:0000256" key="8">
    <source>
        <dbReference type="ARBA" id="ARBA00023235"/>
    </source>
</evidence>
<dbReference type="Pfam" id="PF00570">
    <property type="entry name" value="HRDC"/>
    <property type="match status" value="1"/>
</dbReference>
<feature type="region of interest" description="Disordered" evidence="13">
    <location>
        <begin position="40"/>
        <end position="128"/>
    </location>
</feature>
<dbReference type="EC" id="5.6.2.4" evidence="11"/>
<dbReference type="SMART" id="SM00343">
    <property type="entry name" value="ZnF_C2HC"/>
    <property type="match status" value="1"/>
</dbReference>
<feature type="domain" description="Helicase ATP-binding" evidence="16">
    <location>
        <begin position="481"/>
        <end position="640"/>
    </location>
</feature>
<feature type="compositionally biased region" description="Polar residues" evidence="13">
    <location>
        <begin position="281"/>
        <end position="300"/>
    </location>
</feature>
<evidence type="ECO:0000256" key="6">
    <source>
        <dbReference type="ARBA" id="ARBA00022840"/>
    </source>
</evidence>
<dbReference type="SUPFAM" id="SSF47819">
    <property type="entry name" value="HRDC-like"/>
    <property type="match status" value="1"/>
</dbReference>
<organism evidence="18 19">
    <name type="scientific">Planoprotostelium fungivorum</name>
    <dbReference type="NCBI Taxonomy" id="1890364"/>
    <lineage>
        <taxon>Eukaryota</taxon>
        <taxon>Amoebozoa</taxon>
        <taxon>Evosea</taxon>
        <taxon>Variosea</taxon>
        <taxon>Cavosteliida</taxon>
        <taxon>Cavosteliaceae</taxon>
        <taxon>Planoprotostelium</taxon>
    </lineage>
</organism>
<dbReference type="Pfam" id="PF00270">
    <property type="entry name" value="DEAD"/>
    <property type="match status" value="1"/>
</dbReference>
<dbReference type="NCBIfam" id="TIGR00614">
    <property type="entry name" value="recQ_fam"/>
    <property type="match status" value="1"/>
</dbReference>
<keyword evidence="5 18" id="KW-0347">Helicase</keyword>
<feature type="compositionally biased region" description="Polar residues" evidence="13">
    <location>
        <begin position="112"/>
        <end position="128"/>
    </location>
</feature>
<dbReference type="Pfam" id="PF16124">
    <property type="entry name" value="RecQ_Zn_bind"/>
    <property type="match status" value="1"/>
</dbReference>
<evidence type="ECO:0000256" key="10">
    <source>
        <dbReference type="ARBA" id="ARBA00034617"/>
    </source>
</evidence>
<dbReference type="GO" id="GO:0005524">
    <property type="term" value="F:ATP binding"/>
    <property type="evidence" value="ECO:0007669"/>
    <property type="project" value="UniProtKB-KW"/>
</dbReference>
<feature type="region of interest" description="Disordered" evidence="13">
    <location>
        <begin position="1092"/>
        <end position="1124"/>
    </location>
</feature>
<dbReference type="InterPro" id="IPR001878">
    <property type="entry name" value="Znf_CCHC"/>
</dbReference>
<keyword evidence="19" id="KW-1185">Reference proteome</keyword>
<dbReference type="Pfam" id="PF00098">
    <property type="entry name" value="zf-CCHC"/>
    <property type="match status" value="1"/>
</dbReference>
<keyword evidence="6" id="KW-0067">ATP-binding</keyword>
<keyword evidence="9" id="KW-0539">Nucleus</keyword>
<dbReference type="SMART" id="SM00341">
    <property type="entry name" value="HRDC"/>
    <property type="match status" value="1"/>
</dbReference>
<dbReference type="GO" id="GO:0016787">
    <property type="term" value="F:hydrolase activity"/>
    <property type="evidence" value="ECO:0007669"/>
    <property type="project" value="UniProtKB-KW"/>
</dbReference>
<comment type="subcellular location">
    <subcellularLocation>
        <location evidence="1">Nucleus</location>
    </subcellularLocation>
</comment>
<feature type="domain" description="HRDC" evidence="15">
    <location>
        <begin position="1014"/>
        <end position="1095"/>
    </location>
</feature>
<dbReference type="InterPro" id="IPR001650">
    <property type="entry name" value="Helicase_C-like"/>
</dbReference>
<dbReference type="CDD" id="cd18794">
    <property type="entry name" value="SF2_C_RecQ"/>
    <property type="match status" value="1"/>
</dbReference>
<dbReference type="STRING" id="1890364.A0A2P6MV93"/>
<evidence type="ECO:0000256" key="4">
    <source>
        <dbReference type="ARBA" id="ARBA00022801"/>
    </source>
</evidence>
<proteinExistence type="inferred from homology"/>
<dbReference type="InterPro" id="IPR036875">
    <property type="entry name" value="Znf_CCHC_sf"/>
</dbReference>
<dbReference type="PROSITE" id="PS50967">
    <property type="entry name" value="HRDC"/>
    <property type="match status" value="1"/>
</dbReference>
<feature type="region of interest" description="Disordered" evidence="13">
    <location>
        <begin position="251"/>
        <end position="325"/>
    </location>
</feature>
<dbReference type="GO" id="GO:0005634">
    <property type="term" value="C:nucleus"/>
    <property type="evidence" value="ECO:0007669"/>
    <property type="project" value="UniProtKB-SubCell"/>
</dbReference>
<dbReference type="Pfam" id="PF09382">
    <property type="entry name" value="RQC"/>
    <property type="match status" value="1"/>
</dbReference>
<feature type="region of interest" description="Disordered" evidence="13">
    <location>
        <begin position="388"/>
        <end position="431"/>
    </location>
</feature>
<dbReference type="Gene3D" id="3.40.50.300">
    <property type="entry name" value="P-loop containing nucleotide triphosphate hydrolases"/>
    <property type="match status" value="2"/>
</dbReference>
<feature type="compositionally biased region" description="Low complexity" evidence="13">
    <location>
        <begin position="146"/>
        <end position="188"/>
    </location>
</feature>
<evidence type="ECO:0000313" key="19">
    <source>
        <dbReference type="Proteomes" id="UP000241769"/>
    </source>
</evidence>
<feature type="compositionally biased region" description="Polar residues" evidence="13">
    <location>
        <begin position="251"/>
        <end position="265"/>
    </location>
</feature>
<evidence type="ECO:0000256" key="5">
    <source>
        <dbReference type="ARBA" id="ARBA00022806"/>
    </source>
</evidence>
<dbReference type="Proteomes" id="UP000241769">
    <property type="component" value="Unassembled WGS sequence"/>
</dbReference>
<sequence>MSKLSKFTHTSNQPNKLRNNLEEQLQRVIDGTYQVSAHFNATPKRENKKGPFKFVKNPPPIVPPKPGCFVRDDPPKRLSGAFQSQFLNVDGDDQQPEETTRPGSGAYYGKQNLDNRSKTTSGQNSNSSMTCYSCGNPGHMSSNCPSKNSGHTNSSSSNLSNFKSNSNGGYSSNNGASSNQRASQPSSSHNQNFDEGRDDSKSSNYNFSSNPTGPSRFDSSSNTKPNVIDDDSLEEIADALDDYEGISLGASQSTTVSQKVEQRSTPPAVVIDDDDDYASFPQETTRPAHSKPVQNSTPFYQNSTPPNQSSPPMNQISTPQTQTNSKYKTMNMNDLEELLKETTSKLLAAQERLIELMDDFDEKDIPERNRVKKTREDLKQAKEQIQDEIKNRQQSGTFDPVSSYQSSFSSSNSLTSSSNSISKPAAMPTRQNNFTSKDLARRNDVEFDWNRSDFEWSQEILQTSKAVFGHRSFRHNQLGIINATMSNRDVFVLMPTGGGKSLCYQLPAVVKRGISIVVSPLVSLILDQVMSLRNNGIAAHFLGRGQTEEEVREIYREKLTQSPSTQSLLQTLARNGLLQRFVIDEAHCVSQWGHEFRPDYKQLCKLRENFRDIPILALTATASSKVKDDVANHLGLINPVEFKQSFNRPNLMYEVRDKTKSVMSDIAEYIDRVHKGQSGIVYCFSRADCEDVAAGLREQGISAKHYHAELSTEDRAAVQQEWLNDDILVMCATIAFGLGINKPDVRFVIHHTLPKSIEGYYQEAGRAGRDGLKSDCVLYYSYADKKKLSRMVERTIEEGRMNGNAIDVTYQRQMRENLEAVVSYCHNHVDCRRTLQLKHLSEQFDRTLCKGTCDNCRSGRTGVEKDVTNEAKRLLSCIREMLSINNKITIKMINEAYRGKSSKSNLAKGFGNIKSYGCGGNTTITNADRLLHMMTSKNILREVTHKTGKGYPVEYIEVQEELADPLETGLLQLHMTFENSTGNQKSLEFEPNSSTPSTTKKKRERNTDRPTNTGGVDQILFGKLRLLRDKIAEETKQLKMYVFTNNTIEEMARVVPMTIEELRKNVNGVGGVKAGKYGPRFIDVIKEHIERRGNNGSVSQTTTPEKPVRSNLFQQSKKKPEVHSIDEDDLFNSFLEERETMDSYEGREEEDEYGEFQPPPKMMKTSQGGIRAMPTGNPSKKFDFGQYKRT</sequence>
<evidence type="ECO:0000256" key="13">
    <source>
        <dbReference type="SAM" id="MobiDB-lite"/>
    </source>
</evidence>
<feature type="compositionally biased region" description="Polar residues" evidence="13">
    <location>
        <begin position="981"/>
        <end position="998"/>
    </location>
</feature>
<keyword evidence="8" id="KW-0413">Isomerase</keyword>
<feature type="compositionally biased region" description="Low complexity" evidence="13">
    <location>
        <begin position="402"/>
        <end position="422"/>
    </location>
</feature>
<dbReference type="PANTHER" id="PTHR13710:SF153">
    <property type="entry name" value="RECQ-LIKE DNA HELICASE BLM"/>
    <property type="match status" value="1"/>
</dbReference>
<dbReference type="GO" id="GO:0043138">
    <property type="term" value="F:3'-5' DNA helicase activity"/>
    <property type="evidence" value="ECO:0007669"/>
    <property type="project" value="UniProtKB-EC"/>
</dbReference>
<feature type="region of interest" description="Disordered" evidence="13">
    <location>
        <begin position="145"/>
        <end position="230"/>
    </location>
</feature>
<dbReference type="GO" id="GO:0000724">
    <property type="term" value="P:double-strand break repair via homologous recombination"/>
    <property type="evidence" value="ECO:0007669"/>
    <property type="project" value="TreeGrafter"/>
</dbReference>
<dbReference type="GO" id="GO:0009378">
    <property type="term" value="F:four-way junction helicase activity"/>
    <property type="evidence" value="ECO:0007669"/>
    <property type="project" value="TreeGrafter"/>
</dbReference>
<dbReference type="InterPro" id="IPR014001">
    <property type="entry name" value="Helicase_ATP-bd"/>
</dbReference>
<dbReference type="FunFam" id="3.40.50.300:FF:001975">
    <property type="entry name" value="ATP-dependent DNA helicase"/>
    <property type="match status" value="1"/>
</dbReference>
<comment type="similarity">
    <text evidence="2">Belongs to the helicase family. RecQ subfamily.</text>
</comment>
<keyword evidence="4" id="KW-0378">Hydrolase</keyword>
<dbReference type="InParanoid" id="A0A2P6MV93"/>
<evidence type="ECO:0000313" key="18">
    <source>
        <dbReference type="EMBL" id="PRP75632.1"/>
    </source>
</evidence>
<dbReference type="PROSITE" id="PS51194">
    <property type="entry name" value="HELICASE_CTER"/>
    <property type="match status" value="1"/>
</dbReference>
<evidence type="ECO:0000256" key="7">
    <source>
        <dbReference type="ARBA" id="ARBA00023125"/>
    </source>
</evidence>
<dbReference type="Pfam" id="PF00271">
    <property type="entry name" value="Helicase_C"/>
    <property type="match status" value="1"/>
</dbReference>
<dbReference type="InterPro" id="IPR027417">
    <property type="entry name" value="P-loop_NTPase"/>
</dbReference>
<evidence type="ECO:0000259" key="16">
    <source>
        <dbReference type="PROSITE" id="PS51192"/>
    </source>
</evidence>
<dbReference type="InterPro" id="IPR004589">
    <property type="entry name" value="DNA_helicase_ATP-dep_RecQ"/>
</dbReference>
<feature type="region of interest" description="Disordered" evidence="13">
    <location>
        <begin position="981"/>
        <end position="1015"/>
    </location>
</feature>
<feature type="compositionally biased region" description="Low complexity" evidence="13">
    <location>
        <begin position="301"/>
        <end position="315"/>
    </location>
</feature>
<dbReference type="AlphaFoldDB" id="A0A2P6MV93"/>
<dbReference type="SMART" id="SM00487">
    <property type="entry name" value="DEXDc"/>
    <property type="match status" value="1"/>
</dbReference>
<dbReference type="OrthoDB" id="10261556at2759"/>
<dbReference type="GO" id="GO:0003677">
    <property type="term" value="F:DNA binding"/>
    <property type="evidence" value="ECO:0007669"/>
    <property type="project" value="UniProtKB-KW"/>
</dbReference>
<dbReference type="FunFam" id="3.40.50.300:FF:001389">
    <property type="entry name" value="ATP-dependent DNA helicase RecQ"/>
    <property type="match status" value="1"/>
</dbReference>
<dbReference type="GO" id="GO:0008270">
    <property type="term" value="F:zinc ion binding"/>
    <property type="evidence" value="ECO:0007669"/>
    <property type="project" value="UniProtKB-KW"/>
</dbReference>
<keyword evidence="12" id="KW-0862">Zinc</keyword>
<dbReference type="CDD" id="cd17920">
    <property type="entry name" value="DEXHc_RecQ"/>
    <property type="match status" value="1"/>
</dbReference>
<feature type="compositionally biased region" description="Polar residues" evidence="13">
    <location>
        <begin position="1094"/>
        <end position="1104"/>
    </location>
</feature>
<feature type="domain" description="CCHC-type" evidence="14">
    <location>
        <begin position="131"/>
        <end position="146"/>
    </location>
</feature>
<feature type="region of interest" description="Disordered" evidence="13">
    <location>
        <begin position="1138"/>
        <end position="1190"/>
    </location>
</feature>
<evidence type="ECO:0000259" key="17">
    <source>
        <dbReference type="PROSITE" id="PS51194"/>
    </source>
</evidence>
<evidence type="ECO:0000259" key="15">
    <source>
        <dbReference type="PROSITE" id="PS50967"/>
    </source>
</evidence>
<feature type="domain" description="Helicase C-terminal" evidence="17">
    <location>
        <begin position="665"/>
        <end position="814"/>
    </location>
</feature>
<feature type="compositionally biased region" description="Pro residues" evidence="13">
    <location>
        <begin position="57"/>
        <end position="66"/>
    </location>
</feature>
<dbReference type="PROSITE" id="PS51192">
    <property type="entry name" value="HELICASE_ATP_BIND_1"/>
    <property type="match status" value="1"/>
</dbReference>
<evidence type="ECO:0000256" key="12">
    <source>
        <dbReference type="PROSITE-ProRule" id="PRU00047"/>
    </source>
</evidence>
<keyword evidence="12" id="KW-0863">Zinc-finger</keyword>
<dbReference type="PANTHER" id="PTHR13710">
    <property type="entry name" value="DNA HELICASE RECQ FAMILY MEMBER"/>
    <property type="match status" value="1"/>
</dbReference>
<dbReference type="InterPro" id="IPR002121">
    <property type="entry name" value="HRDC_dom"/>
</dbReference>
<dbReference type="Gene3D" id="4.10.60.10">
    <property type="entry name" value="Zinc finger, CCHC-type"/>
    <property type="match status" value="1"/>
</dbReference>
<evidence type="ECO:0000256" key="1">
    <source>
        <dbReference type="ARBA" id="ARBA00004123"/>
    </source>
</evidence>
<reference evidence="18 19" key="1">
    <citation type="journal article" date="2018" name="Genome Biol. Evol.">
        <title>Multiple Roots of Fruiting Body Formation in Amoebozoa.</title>
        <authorList>
            <person name="Hillmann F."/>
            <person name="Forbes G."/>
            <person name="Novohradska S."/>
            <person name="Ferling I."/>
            <person name="Riege K."/>
            <person name="Groth M."/>
            <person name="Westermann M."/>
            <person name="Marz M."/>
            <person name="Spaller T."/>
            <person name="Winckler T."/>
            <person name="Schaap P."/>
            <person name="Glockner G."/>
        </authorList>
    </citation>
    <scope>NUCLEOTIDE SEQUENCE [LARGE SCALE GENOMIC DNA]</scope>
    <source>
        <strain evidence="18 19">Jena</strain>
    </source>
</reference>